<reference evidence="14 15" key="1">
    <citation type="submission" date="2016-03" db="EMBL/GenBank/DDBJ databases">
        <authorList>
            <person name="Devillers H."/>
        </authorList>
    </citation>
    <scope>NUCLEOTIDE SEQUENCE [LARGE SCALE GENOMIC DNA]</scope>
    <source>
        <strain evidence="14">CBS 11717</strain>
    </source>
</reference>
<keyword evidence="8" id="KW-0496">Mitochondrion</keyword>
<protein>
    <submittedName>
        <fullName evidence="14">LAMI_0G12288g1_1</fullName>
    </submittedName>
</protein>
<evidence type="ECO:0000256" key="4">
    <source>
        <dbReference type="ARBA" id="ARBA00022692"/>
    </source>
</evidence>
<evidence type="ECO:0000256" key="12">
    <source>
        <dbReference type="RuleBase" id="RU000488"/>
    </source>
</evidence>
<dbReference type="PANTHER" id="PTHR45671:SF10">
    <property type="entry name" value="SOLUTE CARRIER FAMILY 25 MEMBER 3"/>
    <property type="match status" value="1"/>
</dbReference>
<keyword evidence="3 12" id="KW-0813">Transport</keyword>
<dbReference type="InterPro" id="IPR044677">
    <property type="entry name" value="SLC25A3/Pic2/Mir1-like"/>
</dbReference>
<keyword evidence="9 11" id="KW-0472">Membrane</keyword>
<evidence type="ECO:0000256" key="2">
    <source>
        <dbReference type="ARBA" id="ARBA00006375"/>
    </source>
</evidence>
<dbReference type="GO" id="GO:0005743">
    <property type="term" value="C:mitochondrial inner membrane"/>
    <property type="evidence" value="ECO:0007669"/>
    <property type="project" value="UniProtKB-SubCell"/>
</dbReference>
<feature type="repeat" description="Solcar" evidence="11">
    <location>
        <begin position="183"/>
        <end position="267"/>
    </location>
</feature>
<dbReference type="GO" id="GO:0035434">
    <property type="term" value="P:copper ion transmembrane transport"/>
    <property type="evidence" value="ECO:0007669"/>
    <property type="project" value="UniProtKB-ARBA"/>
</dbReference>
<feature type="repeat" description="Solcar" evidence="11">
    <location>
        <begin position="85"/>
        <end position="169"/>
    </location>
</feature>
<evidence type="ECO:0000256" key="1">
    <source>
        <dbReference type="ARBA" id="ARBA00004448"/>
    </source>
</evidence>
<dbReference type="STRING" id="1230905.A0A1G4KBC8"/>
<dbReference type="GO" id="GO:1990547">
    <property type="term" value="P:mitochondrial phosphate ion transmembrane transport"/>
    <property type="evidence" value="ECO:0007669"/>
    <property type="project" value="InterPro"/>
</dbReference>
<evidence type="ECO:0000256" key="11">
    <source>
        <dbReference type="PROSITE-ProRule" id="PRU00282"/>
    </source>
</evidence>
<keyword evidence="7 13" id="KW-1133">Transmembrane helix</keyword>
<feature type="transmembrane region" description="Helical" evidence="13">
    <location>
        <begin position="339"/>
        <end position="361"/>
    </location>
</feature>
<evidence type="ECO:0000256" key="7">
    <source>
        <dbReference type="ARBA" id="ARBA00022989"/>
    </source>
</evidence>
<dbReference type="AlphaFoldDB" id="A0A1G4KBC8"/>
<dbReference type="InterPro" id="IPR018108">
    <property type="entry name" value="MCP_transmembrane"/>
</dbReference>
<evidence type="ECO:0000256" key="6">
    <source>
        <dbReference type="ARBA" id="ARBA00022792"/>
    </source>
</evidence>
<evidence type="ECO:0000313" key="15">
    <source>
        <dbReference type="Proteomes" id="UP000191024"/>
    </source>
</evidence>
<name>A0A1G4KBC8_9SACH</name>
<accession>A0A1G4KBC8</accession>
<keyword evidence="15" id="KW-1185">Reference proteome</keyword>
<evidence type="ECO:0000256" key="9">
    <source>
        <dbReference type="ARBA" id="ARBA00023136"/>
    </source>
</evidence>
<dbReference type="GO" id="GO:0005315">
    <property type="term" value="F:phosphate transmembrane transporter activity"/>
    <property type="evidence" value="ECO:0007669"/>
    <property type="project" value="InterPro"/>
</dbReference>
<comment type="similarity">
    <text evidence="2 12">Belongs to the mitochondrial carrier (TC 2.A.29) family.</text>
</comment>
<sequence>MVTASTAPMTTDFSVARLNACATDTTTYASNRSSVWHCINRRTVWRAHHPWLSRSTTLINFIDIASSSPDSHSMPDSHIPLYSPEYYAACTLGGMIACGPTHSAVTPLDLVKCRRQVDPALYTSNLDGWRKIVRGEGTSKIFTGLGATFIGYSFQGALKYGGYEYFKDFYSGFLSPETAHKHRTWLYLGASASAEFVADIFLCPWEAIKVRQQTTIPPFCKNVFDGWSKTVKAEGIAGLYKGLTPLWCRQIPYTMCKFTSFERIVESIYARLPRPKSEMSQLQQIGVSFVGGYLAGILCAVVSHPADVMVSKVNNERKANESMGDATARIYKRIGFAGLWNGLAVRIVMIGTLTSFQWLIYDSFKAYVGLPTTGH</sequence>
<dbReference type="SUPFAM" id="SSF103506">
    <property type="entry name" value="Mitochondrial carrier"/>
    <property type="match status" value="1"/>
</dbReference>
<dbReference type="OrthoDB" id="427452at2759"/>
<evidence type="ECO:0000256" key="10">
    <source>
        <dbReference type="ARBA" id="ARBA00054508"/>
    </source>
</evidence>
<dbReference type="FunFam" id="1.50.40.10:FF:000131">
    <property type="entry name" value="Mitochondrial phosphate carrier protein 2"/>
    <property type="match status" value="1"/>
</dbReference>
<dbReference type="EMBL" id="LT598469">
    <property type="protein sequence ID" value="SCV01569.1"/>
    <property type="molecule type" value="Genomic_DNA"/>
</dbReference>
<organism evidence="14 15">
    <name type="scientific">Lachancea mirantina</name>
    <dbReference type="NCBI Taxonomy" id="1230905"/>
    <lineage>
        <taxon>Eukaryota</taxon>
        <taxon>Fungi</taxon>
        <taxon>Dikarya</taxon>
        <taxon>Ascomycota</taxon>
        <taxon>Saccharomycotina</taxon>
        <taxon>Saccharomycetes</taxon>
        <taxon>Saccharomycetales</taxon>
        <taxon>Saccharomycetaceae</taxon>
        <taxon>Lachancea</taxon>
    </lineage>
</organism>
<feature type="transmembrane region" description="Helical" evidence="13">
    <location>
        <begin position="282"/>
        <end position="302"/>
    </location>
</feature>
<dbReference type="FunFam" id="1.50.40.10:FF:000076">
    <property type="entry name" value="Mitochondrial phosphate carrier protein 2"/>
    <property type="match status" value="1"/>
</dbReference>
<keyword evidence="4 11" id="KW-0812">Transmembrane</keyword>
<dbReference type="InterPro" id="IPR023395">
    <property type="entry name" value="MCP_dom_sf"/>
</dbReference>
<proteinExistence type="inferred from homology"/>
<evidence type="ECO:0000256" key="3">
    <source>
        <dbReference type="ARBA" id="ARBA00022448"/>
    </source>
</evidence>
<evidence type="ECO:0000256" key="13">
    <source>
        <dbReference type="SAM" id="Phobius"/>
    </source>
</evidence>
<dbReference type="PANTHER" id="PTHR45671">
    <property type="entry name" value="SOLUTE CARRIER FAMILY 25 (MITOCHONDRIAL CARRIER PHOSPHATE CARRIER), MEMBER 3, LIKE-RELATED-RELATED"/>
    <property type="match status" value="1"/>
</dbReference>
<comment type="subcellular location">
    <subcellularLocation>
        <location evidence="1">Mitochondrion inner membrane</location>
        <topology evidence="1">Multi-pass membrane protein</topology>
    </subcellularLocation>
</comment>
<dbReference type="Proteomes" id="UP000191024">
    <property type="component" value="Chromosome G"/>
</dbReference>
<evidence type="ECO:0000313" key="14">
    <source>
        <dbReference type="EMBL" id="SCV01569.1"/>
    </source>
</evidence>
<feature type="repeat" description="Solcar" evidence="11">
    <location>
        <begin position="283"/>
        <end position="367"/>
    </location>
</feature>
<keyword evidence="6" id="KW-0999">Mitochondrion inner membrane</keyword>
<evidence type="ECO:0000256" key="5">
    <source>
        <dbReference type="ARBA" id="ARBA00022737"/>
    </source>
</evidence>
<evidence type="ECO:0000256" key="8">
    <source>
        <dbReference type="ARBA" id="ARBA00023128"/>
    </source>
</evidence>
<dbReference type="Gene3D" id="1.50.40.10">
    <property type="entry name" value="Mitochondrial carrier domain"/>
    <property type="match status" value="1"/>
</dbReference>
<gene>
    <name evidence="14" type="ORF">LAMI_0G12288G</name>
</gene>
<dbReference type="Pfam" id="PF00153">
    <property type="entry name" value="Mito_carr"/>
    <property type="match status" value="3"/>
</dbReference>
<comment type="function">
    <text evidence="10">Transport of phosphate groups from the cytosol to the mitochondrial matrix.</text>
</comment>
<dbReference type="PROSITE" id="PS50920">
    <property type="entry name" value="SOLCAR"/>
    <property type="match status" value="3"/>
</dbReference>
<keyword evidence="5" id="KW-0677">Repeat</keyword>